<evidence type="ECO:0000256" key="2">
    <source>
        <dbReference type="ARBA" id="ARBA00030602"/>
    </source>
</evidence>
<dbReference type="CDD" id="cd06661">
    <property type="entry name" value="GGCT_like"/>
    <property type="match status" value="1"/>
</dbReference>
<dbReference type="EMBL" id="CP001738">
    <property type="protein sequence ID" value="ACY95862.1"/>
    <property type="molecule type" value="Genomic_DNA"/>
</dbReference>
<dbReference type="PANTHER" id="PTHR31544:SF2">
    <property type="entry name" value="AIG2-LIKE PROTEIN D"/>
    <property type="match status" value="1"/>
</dbReference>
<sequence>MASSNGDDRRARAAGAGAGDGARDEREGLFVYGTLRFPEVLAVLLGRVPRLEPARAPGWRVRALPGVVYPGLVPDPACTADGTLILGLSEAEQRLLDAFEGDLYERRRLALEDGRHGWAYIWRGRTEPRDWDLAGFAERHLAAYVDGCRIWRARHERAMGLGREDHRAVLRGVARGGPDSPGIGAEHERGMEPRA</sequence>
<dbReference type="InterPro" id="IPR009288">
    <property type="entry name" value="AIG2-like_dom"/>
</dbReference>
<evidence type="ECO:0000313" key="6">
    <source>
        <dbReference type="Proteomes" id="UP000001918"/>
    </source>
</evidence>
<feature type="region of interest" description="Disordered" evidence="3">
    <location>
        <begin position="1"/>
        <end position="22"/>
    </location>
</feature>
<organism evidence="5 6">
    <name type="scientific">Thermomonospora curvata (strain ATCC 19995 / DSM 43183 / JCM 3096 / KCTC 9072 / NBRC 15933 / NCIMB 10081 / Henssen B9)</name>
    <dbReference type="NCBI Taxonomy" id="471852"/>
    <lineage>
        <taxon>Bacteria</taxon>
        <taxon>Bacillati</taxon>
        <taxon>Actinomycetota</taxon>
        <taxon>Actinomycetes</taxon>
        <taxon>Streptosporangiales</taxon>
        <taxon>Thermomonosporaceae</taxon>
        <taxon>Thermomonospora</taxon>
    </lineage>
</organism>
<evidence type="ECO:0000256" key="1">
    <source>
        <dbReference type="ARBA" id="ARBA00022679"/>
    </source>
</evidence>
<reference evidence="5 6" key="1">
    <citation type="journal article" date="2011" name="Stand. Genomic Sci.">
        <title>Complete genome sequence of Thermomonospora curvata type strain (B9).</title>
        <authorList>
            <person name="Chertkov O."/>
            <person name="Sikorski J."/>
            <person name="Nolan M."/>
            <person name="Lapidus A."/>
            <person name="Lucas S."/>
            <person name="Del Rio T.G."/>
            <person name="Tice H."/>
            <person name="Cheng J.F."/>
            <person name="Goodwin L."/>
            <person name="Pitluck S."/>
            <person name="Liolios K."/>
            <person name="Ivanova N."/>
            <person name="Mavromatis K."/>
            <person name="Mikhailova N."/>
            <person name="Ovchinnikova G."/>
            <person name="Pati A."/>
            <person name="Chen A."/>
            <person name="Palaniappan K."/>
            <person name="Djao O.D."/>
            <person name="Land M."/>
            <person name="Hauser L."/>
            <person name="Chang Y.J."/>
            <person name="Jeffries C.D."/>
            <person name="Brettin T."/>
            <person name="Han C."/>
            <person name="Detter J.C."/>
            <person name="Rohde M."/>
            <person name="Goker M."/>
            <person name="Woyke T."/>
            <person name="Bristow J."/>
            <person name="Eisen J.A."/>
            <person name="Markowitz V."/>
            <person name="Hugenholtz P."/>
            <person name="Klenk H.P."/>
            <person name="Kyrpides N.C."/>
        </authorList>
    </citation>
    <scope>NUCLEOTIDE SEQUENCE [LARGE SCALE GENOMIC DNA]</scope>
    <source>
        <strain evidence="6">ATCC 19995 / DSM 43183 / JCM 3096 / KCTC 9072 / NBRC 15933 / NCIMB 10081 / Henssen B9</strain>
    </source>
</reference>
<dbReference type="HOGENOM" id="CLU_093936_4_0_11"/>
<proteinExistence type="predicted"/>
<dbReference type="InterPro" id="IPR013024">
    <property type="entry name" value="GGCT-like"/>
</dbReference>
<dbReference type="PANTHER" id="PTHR31544">
    <property type="entry name" value="AIG2-LIKE PROTEIN D"/>
    <property type="match status" value="1"/>
</dbReference>
<dbReference type="STRING" id="471852.Tcur_0258"/>
<dbReference type="OrthoDB" id="4227186at2"/>
<evidence type="ECO:0000313" key="5">
    <source>
        <dbReference type="EMBL" id="ACY95862.1"/>
    </source>
</evidence>
<dbReference type="InterPro" id="IPR036568">
    <property type="entry name" value="GGCT-like_sf"/>
</dbReference>
<accession>D1A1E0</accession>
<dbReference type="GO" id="GO:0016740">
    <property type="term" value="F:transferase activity"/>
    <property type="evidence" value="ECO:0007669"/>
    <property type="project" value="UniProtKB-KW"/>
</dbReference>
<dbReference type="InterPro" id="IPR045038">
    <property type="entry name" value="AIG2-like"/>
</dbReference>
<evidence type="ECO:0000259" key="4">
    <source>
        <dbReference type="Pfam" id="PF06094"/>
    </source>
</evidence>
<gene>
    <name evidence="5" type="ordered locus">Tcur_0258</name>
</gene>
<feature type="compositionally biased region" description="Basic and acidic residues" evidence="3">
    <location>
        <begin position="1"/>
        <end position="11"/>
    </location>
</feature>
<dbReference type="Pfam" id="PF06094">
    <property type="entry name" value="GGACT"/>
    <property type="match status" value="1"/>
</dbReference>
<name>D1A1E0_THECD</name>
<dbReference type="AlphaFoldDB" id="D1A1E0"/>
<dbReference type="eggNOG" id="COG2105">
    <property type="taxonomic scope" value="Bacteria"/>
</dbReference>
<feature type="domain" description="Gamma-glutamylcyclotransferase AIG2-like" evidence="4">
    <location>
        <begin position="29"/>
        <end position="128"/>
    </location>
</feature>
<dbReference type="RefSeq" id="WP_012850646.1">
    <property type="nucleotide sequence ID" value="NC_013510.1"/>
</dbReference>
<protein>
    <recommendedName>
        <fullName evidence="2">Putative gamma-glutamylcyclotransferase</fullName>
    </recommendedName>
</protein>
<dbReference type="SUPFAM" id="SSF110857">
    <property type="entry name" value="Gamma-glutamyl cyclotransferase-like"/>
    <property type="match status" value="1"/>
</dbReference>
<evidence type="ECO:0000256" key="3">
    <source>
        <dbReference type="SAM" id="MobiDB-lite"/>
    </source>
</evidence>
<feature type="compositionally biased region" description="Basic and acidic residues" evidence="3">
    <location>
        <begin position="185"/>
        <end position="195"/>
    </location>
</feature>
<dbReference type="Proteomes" id="UP000001918">
    <property type="component" value="Chromosome"/>
</dbReference>
<keyword evidence="1" id="KW-0808">Transferase</keyword>
<feature type="region of interest" description="Disordered" evidence="3">
    <location>
        <begin position="172"/>
        <end position="195"/>
    </location>
</feature>
<dbReference type="KEGG" id="tcu:Tcur_0258"/>
<dbReference type="Gene3D" id="3.10.490.10">
    <property type="entry name" value="Gamma-glutamyl cyclotransferase-like"/>
    <property type="match status" value="1"/>
</dbReference>
<keyword evidence="6" id="KW-1185">Reference proteome</keyword>